<proteinExistence type="inferred from homology"/>
<evidence type="ECO:0000259" key="9">
    <source>
        <dbReference type="Pfam" id="PF13813"/>
    </source>
</evidence>
<evidence type="ECO:0000256" key="5">
    <source>
        <dbReference type="ARBA" id="ARBA00022692"/>
    </source>
</evidence>
<accession>A0A9P6CF09</accession>
<keyword evidence="11" id="KW-1185">Reference proteome</keyword>
<keyword evidence="5 8" id="KW-0812">Transmembrane</keyword>
<name>A0A9P6CF09_9AGAR</name>
<dbReference type="PANTHER" id="PTHR31595:SF57">
    <property type="entry name" value="OS04G0481900 PROTEIN"/>
    <property type="match status" value="1"/>
</dbReference>
<protein>
    <submittedName>
        <fullName evidence="10">Membrane bound O-acyl transferase family-domain-containing protein</fullName>
    </submittedName>
</protein>
<comment type="caution">
    <text evidence="10">The sequence shown here is derived from an EMBL/GenBank/DDBJ whole genome shotgun (WGS) entry which is preliminary data.</text>
</comment>
<keyword evidence="6 8" id="KW-1133">Transmembrane helix</keyword>
<dbReference type="Pfam" id="PF13813">
    <property type="entry name" value="MBOAT_2"/>
    <property type="match status" value="1"/>
</dbReference>
<feature type="transmembrane region" description="Helical" evidence="8">
    <location>
        <begin position="52"/>
        <end position="71"/>
    </location>
</feature>
<comment type="pathway">
    <text evidence="2">Secondary metabolite biosynthesis.</text>
</comment>
<evidence type="ECO:0000256" key="8">
    <source>
        <dbReference type="SAM" id="Phobius"/>
    </source>
</evidence>
<dbReference type="GO" id="GO:0016020">
    <property type="term" value="C:membrane"/>
    <property type="evidence" value="ECO:0007669"/>
    <property type="project" value="UniProtKB-SubCell"/>
</dbReference>
<gene>
    <name evidence="10" type="ORF">BDZ94DRAFT_1171135</name>
</gene>
<keyword evidence="7 8" id="KW-0472">Membrane</keyword>
<evidence type="ECO:0000256" key="2">
    <source>
        <dbReference type="ARBA" id="ARBA00005179"/>
    </source>
</evidence>
<evidence type="ECO:0000256" key="7">
    <source>
        <dbReference type="ARBA" id="ARBA00023136"/>
    </source>
</evidence>
<comment type="subcellular location">
    <subcellularLocation>
        <location evidence="1">Membrane</location>
        <topology evidence="1">Multi-pass membrane protein</topology>
    </subcellularLocation>
</comment>
<dbReference type="PANTHER" id="PTHR31595">
    <property type="entry name" value="LONG-CHAIN-ALCOHOL O-FATTY-ACYLTRANSFERASE 3-RELATED"/>
    <property type="match status" value="1"/>
</dbReference>
<dbReference type="GO" id="GO:0008374">
    <property type="term" value="F:O-acyltransferase activity"/>
    <property type="evidence" value="ECO:0007669"/>
    <property type="project" value="InterPro"/>
</dbReference>
<dbReference type="InterPro" id="IPR044851">
    <property type="entry name" value="Wax_synthase"/>
</dbReference>
<feature type="domain" description="Wax synthase" evidence="9">
    <location>
        <begin position="210"/>
        <end position="276"/>
    </location>
</feature>
<dbReference type="EMBL" id="MU150311">
    <property type="protein sequence ID" value="KAF9459745.1"/>
    <property type="molecule type" value="Genomic_DNA"/>
</dbReference>
<evidence type="ECO:0000256" key="6">
    <source>
        <dbReference type="ARBA" id="ARBA00022989"/>
    </source>
</evidence>
<evidence type="ECO:0000256" key="4">
    <source>
        <dbReference type="ARBA" id="ARBA00022679"/>
    </source>
</evidence>
<dbReference type="GO" id="GO:0006629">
    <property type="term" value="P:lipid metabolic process"/>
    <property type="evidence" value="ECO:0007669"/>
    <property type="project" value="InterPro"/>
</dbReference>
<keyword evidence="4 10" id="KW-0808">Transferase</keyword>
<evidence type="ECO:0000313" key="11">
    <source>
        <dbReference type="Proteomes" id="UP000807353"/>
    </source>
</evidence>
<feature type="transmembrane region" description="Helical" evidence="8">
    <location>
        <begin position="24"/>
        <end position="40"/>
    </location>
</feature>
<dbReference type="InterPro" id="IPR032805">
    <property type="entry name" value="Wax_synthase_dom"/>
</dbReference>
<dbReference type="OrthoDB" id="1077582at2759"/>
<comment type="similarity">
    <text evidence="3">Belongs to the wax synthase family.</text>
</comment>
<reference evidence="10" key="1">
    <citation type="submission" date="2020-11" db="EMBL/GenBank/DDBJ databases">
        <authorList>
            <consortium name="DOE Joint Genome Institute"/>
            <person name="Ahrendt S."/>
            <person name="Riley R."/>
            <person name="Andreopoulos W."/>
            <person name="Labutti K."/>
            <person name="Pangilinan J."/>
            <person name="Ruiz-Duenas F.J."/>
            <person name="Barrasa J.M."/>
            <person name="Sanchez-Garcia M."/>
            <person name="Camarero S."/>
            <person name="Miyauchi S."/>
            <person name="Serrano A."/>
            <person name="Linde D."/>
            <person name="Babiker R."/>
            <person name="Drula E."/>
            <person name="Ayuso-Fernandez I."/>
            <person name="Pacheco R."/>
            <person name="Padilla G."/>
            <person name="Ferreira P."/>
            <person name="Barriuso J."/>
            <person name="Kellner H."/>
            <person name="Castanera R."/>
            <person name="Alfaro M."/>
            <person name="Ramirez L."/>
            <person name="Pisabarro A.G."/>
            <person name="Kuo A."/>
            <person name="Tritt A."/>
            <person name="Lipzen A."/>
            <person name="He G."/>
            <person name="Yan M."/>
            <person name="Ng V."/>
            <person name="Cullen D."/>
            <person name="Martin F."/>
            <person name="Rosso M.-N."/>
            <person name="Henrissat B."/>
            <person name="Hibbett D."/>
            <person name="Martinez A.T."/>
            <person name="Grigoriev I.V."/>
        </authorList>
    </citation>
    <scope>NUCLEOTIDE SEQUENCE</scope>
    <source>
        <strain evidence="10">CBS 247.69</strain>
    </source>
</reference>
<evidence type="ECO:0000313" key="10">
    <source>
        <dbReference type="EMBL" id="KAF9459745.1"/>
    </source>
</evidence>
<dbReference type="AlphaFoldDB" id="A0A9P6CF09"/>
<organism evidence="10 11">
    <name type="scientific">Collybia nuda</name>
    <dbReference type="NCBI Taxonomy" id="64659"/>
    <lineage>
        <taxon>Eukaryota</taxon>
        <taxon>Fungi</taxon>
        <taxon>Dikarya</taxon>
        <taxon>Basidiomycota</taxon>
        <taxon>Agaricomycotina</taxon>
        <taxon>Agaricomycetes</taxon>
        <taxon>Agaricomycetidae</taxon>
        <taxon>Agaricales</taxon>
        <taxon>Tricholomatineae</taxon>
        <taxon>Clitocybaceae</taxon>
        <taxon>Collybia</taxon>
    </lineage>
</organism>
<dbReference type="Proteomes" id="UP000807353">
    <property type="component" value="Unassembled WGS sequence"/>
</dbReference>
<evidence type="ECO:0000256" key="1">
    <source>
        <dbReference type="ARBA" id="ARBA00004141"/>
    </source>
</evidence>
<sequence>MSFTAHILVLILFTTGLVIKHSRLRLAIWPVIAGLIYYIFYQNPTNDTGGNASIRVSFIVYLFMASDYILLTNIQREFRLSGQQESIENASFGARLRWALTLFFNPRGVGWSHEPKGILPLGSHLSRGRFILSQLIWSAIYLVLIDIVHFINVHTSVFKPESIPTASLTWHLRVLGVILSGLRATSYLSFLHALLSIICVATSISEPKGWPHLFGKWGDAYTVRKFWGRTWHQDLRRIFSSHGKYLARCLQLPSGSNSSSYVQLYTAFLISGIIHTNPSDARPLYFFIYQALAITFEDAIIALVAKMGFSSPTKAQKILGYIWVLCWFTYSIPEWTDSLITCGLLETFDVGIISSILSRIGPVSF</sequence>
<evidence type="ECO:0000256" key="3">
    <source>
        <dbReference type="ARBA" id="ARBA00007282"/>
    </source>
</evidence>